<dbReference type="OrthoDB" id="460439at2"/>
<dbReference type="PANTHER" id="PTHR33606:SF3">
    <property type="entry name" value="PROTEIN YCII"/>
    <property type="match status" value="1"/>
</dbReference>
<reference evidence="3 4" key="1">
    <citation type="submission" date="2019-02" db="EMBL/GenBank/DDBJ databases">
        <title>Kribbella capetownensis sp. nov. and Kribbella speibonae sp. nov., isolated from soil.</title>
        <authorList>
            <person name="Curtis S.M."/>
            <person name="Norton I."/>
            <person name="Everest G.J."/>
            <person name="Meyers P.R."/>
        </authorList>
    </citation>
    <scope>NUCLEOTIDE SEQUENCE [LARGE SCALE GENOMIC DNA]</scope>
    <source>
        <strain evidence="3 4">DSM 27082</strain>
    </source>
</reference>
<feature type="domain" description="YCII-related" evidence="2">
    <location>
        <begin position="1"/>
        <end position="87"/>
    </location>
</feature>
<proteinExistence type="inferred from homology"/>
<evidence type="ECO:0000259" key="2">
    <source>
        <dbReference type="Pfam" id="PF03795"/>
    </source>
</evidence>
<dbReference type="PANTHER" id="PTHR33606">
    <property type="entry name" value="PROTEIN YCII"/>
    <property type="match status" value="1"/>
</dbReference>
<comment type="caution">
    <text evidence="3">The sequence shown here is derived from an EMBL/GenBank/DDBJ whole genome shotgun (WGS) entry which is preliminary data.</text>
</comment>
<dbReference type="AlphaFoldDB" id="A0A4R0IUZ6"/>
<dbReference type="InterPro" id="IPR051807">
    <property type="entry name" value="Sec-metab_biosynth-assoc"/>
</dbReference>
<organism evidence="3 4">
    <name type="scientific">Kribbella sindirgiensis</name>
    <dbReference type="NCBI Taxonomy" id="1124744"/>
    <lineage>
        <taxon>Bacteria</taxon>
        <taxon>Bacillati</taxon>
        <taxon>Actinomycetota</taxon>
        <taxon>Actinomycetes</taxon>
        <taxon>Propionibacteriales</taxon>
        <taxon>Kribbellaceae</taxon>
        <taxon>Kribbella</taxon>
    </lineage>
</organism>
<gene>
    <name evidence="3" type="ORF">E0H50_10580</name>
</gene>
<protein>
    <recommendedName>
        <fullName evidence="2">YCII-related domain-containing protein</fullName>
    </recommendedName>
</protein>
<sequence>MEYFVYGRDKAGGFEIKVALNEEHWAFMDGYGDRLIARGPTLTEDGQRTTGSLHIVELPDDDAANEFAYDEPYFRAGAFETVEIQRFHNHAPGRTMWDFGAAVEGYHRYLVLTKDASRQLSSEHLIMYGDRLDGDRHLGRAALLEAPNPEAAAHLIQADDAEVHPWEFGGRR</sequence>
<dbReference type="Gene3D" id="3.30.70.1060">
    <property type="entry name" value="Dimeric alpha+beta barrel"/>
    <property type="match status" value="1"/>
</dbReference>
<dbReference type="InterPro" id="IPR005545">
    <property type="entry name" value="YCII"/>
</dbReference>
<dbReference type="Proteomes" id="UP000292695">
    <property type="component" value="Unassembled WGS sequence"/>
</dbReference>
<evidence type="ECO:0000256" key="1">
    <source>
        <dbReference type="ARBA" id="ARBA00007689"/>
    </source>
</evidence>
<dbReference type="RefSeq" id="WP_131286533.1">
    <property type="nucleotide sequence ID" value="NZ_SJKA01000003.1"/>
</dbReference>
<evidence type="ECO:0000313" key="3">
    <source>
        <dbReference type="EMBL" id="TCC37109.1"/>
    </source>
</evidence>
<comment type="similarity">
    <text evidence="1">Belongs to the YciI family.</text>
</comment>
<dbReference type="SUPFAM" id="SSF54909">
    <property type="entry name" value="Dimeric alpha+beta barrel"/>
    <property type="match status" value="1"/>
</dbReference>
<dbReference type="InterPro" id="IPR011008">
    <property type="entry name" value="Dimeric_a/b-barrel"/>
</dbReference>
<keyword evidence="4" id="KW-1185">Reference proteome</keyword>
<dbReference type="Pfam" id="PF03795">
    <property type="entry name" value="YCII"/>
    <property type="match status" value="1"/>
</dbReference>
<name>A0A4R0IUZ6_9ACTN</name>
<dbReference type="EMBL" id="SJKA01000003">
    <property type="protein sequence ID" value="TCC37109.1"/>
    <property type="molecule type" value="Genomic_DNA"/>
</dbReference>
<accession>A0A4R0IUZ6</accession>
<evidence type="ECO:0000313" key="4">
    <source>
        <dbReference type="Proteomes" id="UP000292695"/>
    </source>
</evidence>